<dbReference type="SUPFAM" id="SSF52172">
    <property type="entry name" value="CheY-like"/>
    <property type="match status" value="1"/>
</dbReference>
<dbReference type="InterPro" id="IPR018745">
    <property type="entry name" value="MpsC"/>
</dbReference>
<dbReference type="CDD" id="cd00156">
    <property type="entry name" value="REC"/>
    <property type="match status" value="1"/>
</dbReference>
<proteinExistence type="predicted"/>
<dbReference type="Pfam" id="PF00072">
    <property type="entry name" value="Response_reg"/>
    <property type="match status" value="1"/>
</dbReference>
<evidence type="ECO:0000256" key="2">
    <source>
        <dbReference type="ARBA" id="ARBA00024867"/>
    </source>
</evidence>
<gene>
    <name evidence="5" type="ORF">PRVXT_000267</name>
</gene>
<dbReference type="Gene3D" id="3.40.50.2300">
    <property type="match status" value="1"/>
</dbReference>
<feature type="modified residue" description="4-aspartylphosphate" evidence="3">
    <location>
        <position position="60"/>
    </location>
</feature>
<dbReference type="PANTHER" id="PTHR43228">
    <property type="entry name" value="TWO-COMPONENT RESPONSE REGULATOR"/>
    <property type="match status" value="1"/>
</dbReference>
<dbReference type="PANTHER" id="PTHR43228:SF1">
    <property type="entry name" value="TWO-COMPONENT RESPONSE REGULATOR ARR22"/>
    <property type="match status" value="1"/>
</dbReference>
<keyword evidence="3" id="KW-0597">Phosphoprotein</keyword>
<feature type="domain" description="Response regulatory" evidence="4">
    <location>
        <begin position="11"/>
        <end position="125"/>
    </location>
</feature>
<dbReference type="RefSeq" id="WP_350343905.1">
    <property type="nucleotide sequence ID" value="NZ_CP158367.1"/>
</dbReference>
<reference evidence="5" key="1">
    <citation type="journal article" date="2013" name="Extremophiles">
        <title>Proteinivorax tanatarense gen. nov., sp. nov., an anaerobic, haloalkaliphilic, proteolytic bacterium isolated from a decaying algal bloom, and proposal of Proteinivoraceae fam. nov.</title>
        <authorList>
            <person name="Kevbrin V."/>
            <person name="Boltyanskaya Y."/>
            <person name="Zhilina T."/>
            <person name="Kolganova T."/>
            <person name="Lavrentjeva E."/>
            <person name="Kuznetsov B."/>
        </authorList>
    </citation>
    <scope>NUCLEOTIDE SEQUENCE</scope>
    <source>
        <strain evidence="5">Z-910T</strain>
    </source>
</reference>
<sequence length="259" mass="29725">MRNLTVLQKIKVLYIEDEPITQREVSKFLKPQVGKLITASNGLEGIKSFFHHEPDIIITDLIMGDMNGIEMMKNLRNEGVYCPLIITSSLSDSETILKTVDLKIEKFLIKPINLDSLINTLESLAIDIVEKRENIVVVNKDFILDEAKKAELELKIRNLYSKYLKDVTGKGANLVNVFINGKEIEILLKQPLTRLEESLLNTNAGSNYKLVEIIRRTIYEDTIDDFLTKVSLLIDRKVGIKKIDVYPKERIERILIEIR</sequence>
<evidence type="ECO:0000256" key="1">
    <source>
        <dbReference type="ARBA" id="ARBA00018672"/>
    </source>
</evidence>
<reference evidence="5" key="2">
    <citation type="submission" date="2024-06" db="EMBL/GenBank/DDBJ databases">
        <authorList>
            <person name="Petrova K.O."/>
            <person name="Toshchakov S.V."/>
            <person name="Boltjanskaja Y.V."/>
            <person name="Kevbrin V."/>
        </authorList>
    </citation>
    <scope>NUCLEOTIDE SEQUENCE</scope>
    <source>
        <strain evidence="5">Z-910T</strain>
    </source>
</reference>
<accession>A0AAU7VM56</accession>
<dbReference type="Pfam" id="PF10057">
    <property type="entry name" value="MpsC"/>
    <property type="match status" value="1"/>
</dbReference>
<comment type="function">
    <text evidence="2">May play the central regulatory role in sporulation. It may be an element of the effector pathway responsible for the activation of sporulation genes in response to nutritional stress. Spo0A may act in concert with spo0H (a sigma factor) to control the expression of some genes that are critical to the sporulation process.</text>
</comment>
<dbReference type="EMBL" id="CP158367">
    <property type="protein sequence ID" value="XBX75160.1"/>
    <property type="molecule type" value="Genomic_DNA"/>
</dbReference>
<evidence type="ECO:0000259" key="4">
    <source>
        <dbReference type="PROSITE" id="PS50110"/>
    </source>
</evidence>
<dbReference type="PROSITE" id="PS50110">
    <property type="entry name" value="RESPONSE_REGULATORY"/>
    <property type="match status" value="1"/>
</dbReference>
<evidence type="ECO:0000313" key="5">
    <source>
        <dbReference type="EMBL" id="XBX75160.1"/>
    </source>
</evidence>
<dbReference type="InterPro" id="IPR001789">
    <property type="entry name" value="Sig_transdc_resp-reg_receiver"/>
</dbReference>
<name>A0AAU7VM56_9FIRM</name>
<dbReference type="InterPro" id="IPR011006">
    <property type="entry name" value="CheY-like_superfamily"/>
</dbReference>
<protein>
    <recommendedName>
        <fullName evidence="1">Stage 0 sporulation protein A homolog</fullName>
    </recommendedName>
</protein>
<dbReference type="InterPro" id="IPR052048">
    <property type="entry name" value="ST_Response_Regulator"/>
</dbReference>
<evidence type="ECO:0000256" key="3">
    <source>
        <dbReference type="PROSITE-ProRule" id="PRU00169"/>
    </source>
</evidence>
<dbReference type="AlphaFoldDB" id="A0AAU7VM56"/>
<dbReference type="SMART" id="SM00448">
    <property type="entry name" value="REC"/>
    <property type="match status" value="1"/>
</dbReference>
<dbReference type="GO" id="GO:0000160">
    <property type="term" value="P:phosphorelay signal transduction system"/>
    <property type="evidence" value="ECO:0007669"/>
    <property type="project" value="InterPro"/>
</dbReference>
<organism evidence="5">
    <name type="scientific">Proteinivorax tanatarense</name>
    <dbReference type="NCBI Taxonomy" id="1260629"/>
    <lineage>
        <taxon>Bacteria</taxon>
        <taxon>Bacillati</taxon>
        <taxon>Bacillota</taxon>
        <taxon>Clostridia</taxon>
        <taxon>Eubacteriales</taxon>
        <taxon>Proteinivoracaceae</taxon>
        <taxon>Proteinivorax</taxon>
    </lineage>
</organism>